<evidence type="ECO:0000313" key="1">
    <source>
        <dbReference type="EMBL" id="RKX69755.1"/>
    </source>
</evidence>
<sequence length="322" mass="35503">ILHLLISLPREKVVVFELEPIGIADHVARTATKILRSELGEIGKYEVIESDLQVKSVEEADSIGRELGGDLAVIGSISRLRRKILAEVKLIRVGRARVIFEDDLTGETEDDLDIVMRRLADALSKREKAERLVTTETVTGVEAKERRRRTSYYTIGIKLGSGFPLFGTYNGEGSLMRGLMVGWYETPHLIGEISAGILFPMGNLMEGFEEESGVLELPIDLSILYLPGLGDITTYLGGGLGIHFISTPEEAATGLGLNTGGGIIFFRTYDFHFFVDLRYNAVFARIGDKFPQQSIDFTFGFTRKAIPGKAKRGCCGEGFSLF</sequence>
<name>A0A660SG12_UNCW3</name>
<organism evidence="1 2">
    <name type="scientific">candidate division WOR-3 bacterium</name>
    <dbReference type="NCBI Taxonomy" id="2052148"/>
    <lineage>
        <taxon>Bacteria</taxon>
        <taxon>Bacteria division WOR-3</taxon>
    </lineage>
</organism>
<accession>A0A660SG12</accession>
<comment type="caution">
    <text evidence="1">The sequence shown here is derived from an EMBL/GenBank/DDBJ whole genome shotgun (WGS) entry which is preliminary data.</text>
</comment>
<proteinExistence type="predicted"/>
<dbReference type="AlphaFoldDB" id="A0A660SG12"/>
<reference evidence="1 2" key="1">
    <citation type="submission" date="2018-06" db="EMBL/GenBank/DDBJ databases">
        <title>Extensive metabolic versatility and redundancy in microbially diverse, dynamic hydrothermal sediments.</title>
        <authorList>
            <person name="Dombrowski N."/>
            <person name="Teske A."/>
            <person name="Baker B.J."/>
        </authorList>
    </citation>
    <scope>NUCLEOTIDE SEQUENCE [LARGE SCALE GENOMIC DNA]</scope>
    <source>
        <strain evidence="1">B36_G15</strain>
    </source>
</reference>
<evidence type="ECO:0000313" key="2">
    <source>
        <dbReference type="Proteomes" id="UP000268469"/>
    </source>
</evidence>
<gene>
    <name evidence="1" type="ORF">DRP53_07170</name>
</gene>
<dbReference type="EMBL" id="QNBE01000067">
    <property type="protein sequence ID" value="RKX69755.1"/>
    <property type="molecule type" value="Genomic_DNA"/>
</dbReference>
<feature type="non-terminal residue" evidence="1">
    <location>
        <position position="1"/>
    </location>
</feature>
<dbReference type="Proteomes" id="UP000268469">
    <property type="component" value="Unassembled WGS sequence"/>
</dbReference>
<protein>
    <submittedName>
        <fullName evidence="1">Uncharacterized protein</fullName>
    </submittedName>
</protein>